<evidence type="ECO:0000256" key="3">
    <source>
        <dbReference type="SAM" id="SignalP"/>
    </source>
</evidence>
<dbReference type="AlphaFoldDB" id="S0FXK6"/>
<feature type="region of interest" description="Disordered" evidence="2">
    <location>
        <begin position="32"/>
        <end position="132"/>
    </location>
</feature>
<feature type="compositionally biased region" description="Low complexity" evidence="2">
    <location>
        <begin position="84"/>
        <end position="107"/>
    </location>
</feature>
<dbReference type="RefSeq" id="WP_004623395.1">
    <property type="nucleotide sequence ID" value="NZ_AORV01000013.1"/>
</dbReference>
<keyword evidence="4" id="KW-0436">Ligase</keyword>
<keyword evidence="5" id="KW-1185">Reference proteome</keyword>
<feature type="region of interest" description="Disordered" evidence="2">
    <location>
        <begin position="190"/>
        <end position="209"/>
    </location>
</feature>
<accession>S0FXK6</accession>
<name>S0FXK6_RUMCE</name>
<reference evidence="4 5" key="1">
    <citation type="journal article" date="2013" name="Genome Announc.">
        <title>Draft Genome Sequence of the Cellulolytic, Mesophilic, Anaerobic Bacterium Clostridium termitidis Strain CT1112 (DSM 5398).</title>
        <authorList>
            <person name="Lal S."/>
            <person name="Ramachandran U."/>
            <person name="Zhang X."/>
            <person name="Munir R."/>
            <person name="Sparling R."/>
            <person name="Levin D.B."/>
        </authorList>
    </citation>
    <scope>NUCLEOTIDE SEQUENCE [LARGE SCALE GENOMIC DNA]</scope>
    <source>
        <strain evidence="4 5">CT1112</strain>
    </source>
</reference>
<keyword evidence="3" id="KW-0732">Signal</keyword>
<feature type="region of interest" description="Disordered" evidence="2">
    <location>
        <begin position="217"/>
        <end position="241"/>
    </location>
</feature>
<proteinExistence type="predicted"/>
<dbReference type="Proteomes" id="UP000014155">
    <property type="component" value="Unassembled WGS sequence"/>
</dbReference>
<dbReference type="eggNOG" id="ENOG503317K">
    <property type="taxonomic scope" value="Bacteria"/>
</dbReference>
<feature type="compositionally biased region" description="Polar residues" evidence="2">
    <location>
        <begin position="72"/>
        <end position="83"/>
    </location>
</feature>
<dbReference type="STRING" id="1195236.CTER_0139"/>
<dbReference type="PATRIC" id="fig|1195236.3.peg.440"/>
<comment type="caution">
    <text evidence="4">The sequence shown here is derived from an EMBL/GenBank/DDBJ whole genome shotgun (WGS) entry which is preliminary data.</text>
</comment>
<dbReference type="GO" id="GO:0016874">
    <property type="term" value="F:ligase activity"/>
    <property type="evidence" value="ECO:0007669"/>
    <property type="project" value="UniProtKB-KW"/>
</dbReference>
<evidence type="ECO:0000313" key="4">
    <source>
        <dbReference type="EMBL" id="EMS73844.1"/>
    </source>
</evidence>
<dbReference type="EMBL" id="AORV01000013">
    <property type="protein sequence ID" value="EMS73844.1"/>
    <property type="molecule type" value="Genomic_DNA"/>
</dbReference>
<feature type="signal peptide" evidence="3">
    <location>
        <begin position="1"/>
        <end position="23"/>
    </location>
</feature>
<evidence type="ECO:0000313" key="5">
    <source>
        <dbReference type="Proteomes" id="UP000014155"/>
    </source>
</evidence>
<protein>
    <submittedName>
        <fullName evidence="4">Lipoate-protein ligase A</fullName>
    </submittedName>
</protein>
<gene>
    <name evidence="4" type="ORF">CTER_0139</name>
</gene>
<feature type="chain" id="PRO_5004486949" evidence="3">
    <location>
        <begin position="24"/>
        <end position="241"/>
    </location>
</feature>
<sequence>MKKLQILVTIAFIISIMSFGVFAMPEADAGPNSNIENNNTEKGNVENNNTEKSNIENNNTKKGNVENNNTGKSNVENNNTGKSNVENNNTEKGNVENNNTGKSNVENNNKEKSNTENKGGILKKGKCGKCNKDPLKRLEERKESIQKDLKEGKITKEKAEELTKKIDERIVKVKEFNSLTLPQKKEHLSKNFSSHLEKQIKDGRITKEEGEKIQADFNKQLESWDGKEPPKFMHKIKKHKD</sequence>
<keyword evidence="1" id="KW-0175">Coiled coil</keyword>
<feature type="compositionally biased region" description="Basic residues" evidence="2">
    <location>
        <begin position="232"/>
        <end position="241"/>
    </location>
</feature>
<evidence type="ECO:0000256" key="2">
    <source>
        <dbReference type="SAM" id="MobiDB-lite"/>
    </source>
</evidence>
<evidence type="ECO:0000256" key="1">
    <source>
        <dbReference type="SAM" id="Coils"/>
    </source>
</evidence>
<organism evidence="4 5">
    <name type="scientific">Ruminiclostridium cellobioparum subsp. termitidis CT1112</name>
    <dbReference type="NCBI Taxonomy" id="1195236"/>
    <lineage>
        <taxon>Bacteria</taxon>
        <taxon>Bacillati</taxon>
        <taxon>Bacillota</taxon>
        <taxon>Clostridia</taxon>
        <taxon>Eubacteriales</taxon>
        <taxon>Oscillospiraceae</taxon>
        <taxon>Ruminiclostridium</taxon>
    </lineage>
</organism>
<feature type="coiled-coil region" evidence="1">
    <location>
        <begin position="135"/>
        <end position="162"/>
    </location>
</feature>
<feature type="compositionally biased region" description="Basic and acidic residues" evidence="2">
    <location>
        <begin position="222"/>
        <end position="231"/>
    </location>
</feature>
<feature type="compositionally biased region" description="Low complexity" evidence="2">
    <location>
        <begin position="36"/>
        <end position="71"/>
    </location>
</feature>